<dbReference type="RefSeq" id="WP_157562891.1">
    <property type="nucleotide sequence ID" value="NZ_WPIK01000001.1"/>
</dbReference>
<keyword evidence="2" id="KW-1185">Reference proteome</keyword>
<name>A0A7K1SRT0_9SPHI</name>
<evidence type="ECO:0000313" key="2">
    <source>
        <dbReference type="Proteomes" id="UP000462014"/>
    </source>
</evidence>
<gene>
    <name evidence="1" type="ORF">GO621_00570</name>
</gene>
<organism evidence="1 2">
    <name type="scientific">Mucilaginibacter arboris</name>
    <dbReference type="NCBI Taxonomy" id="2682090"/>
    <lineage>
        <taxon>Bacteria</taxon>
        <taxon>Pseudomonadati</taxon>
        <taxon>Bacteroidota</taxon>
        <taxon>Sphingobacteriia</taxon>
        <taxon>Sphingobacteriales</taxon>
        <taxon>Sphingobacteriaceae</taxon>
        <taxon>Mucilaginibacter</taxon>
    </lineage>
</organism>
<proteinExistence type="predicted"/>
<dbReference type="Proteomes" id="UP000462014">
    <property type="component" value="Unassembled WGS sequence"/>
</dbReference>
<evidence type="ECO:0008006" key="3">
    <source>
        <dbReference type="Google" id="ProtNLM"/>
    </source>
</evidence>
<accession>A0A7K1SRT0</accession>
<sequence>MRKSIVLIAWLFLSSKICIAQLSYNFSNYSIGAGSGLTRAFADVAKQINKTAYFVNLNYNYSPFTTFTGELQIGKLAGGDIVTDPYKRAFENSFKAAIIYADFQAGEYIEYRYSSFLNIIKNFYAGTGIGVIHNSMSFIQRTSLDDPGYIFPGQDASTELMLPVRFGYEFKLYNSYHEPYIRINAGCQMNWVYGEGLDGYNDPPTKFKNHYVDRYGMIGAGIKYSFGNAVSYKKPIRAFY</sequence>
<comment type="caution">
    <text evidence="1">The sequence shown here is derived from an EMBL/GenBank/DDBJ whole genome shotgun (WGS) entry which is preliminary data.</text>
</comment>
<dbReference type="AlphaFoldDB" id="A0A7K1SRT0"/>
<evidence type="ECO:0000313" key="1">
    <source>
        <dbReference type="EMBL" id="MVN20026.1"/>
    </source>
</evidence>
<dbReference type="EMBL" id="WPIK01000001">
    <property type="protein sequence ID" value="MVN20026.1"/>
    <property type="molecule type" value="Genomic_DNA"/>
</dbReference>
<reference evidence="1 2" key="1">
    <citation type="submission" date="2019-12" db="EMBL/GenBank/DDBJ databases">
        <title>Mucilaginibacter sp. HMF7410 genome sequencing and assembly.</title>
        <authorList>
            <person name="Kang H."/>
            <person name="Cha I."/>
            <person name="Kim H."/>
            <person name="Joh K."/>
        </authorList>
    </citation>
    <scope>NUCLEOTIDE SEQUENCE [LARGE SCALE GENOMIC DNA]</scope>
    <source>
        <strain evidence="1 2">HMF7410</strain>
    </source>
</reference>
<protein>
    <recommendedName>
        <fullName evidence="3">Outer membrane protein beta-barrel domain-containing protein</fullName>
    </recommendedName>
</protein>